<keyword evidence="2" id="KW-1185">Reference proteome</keyword>
<sequence>KWVTDLDSWPMSEALSSFLFHPLSRELLPEPSAMAFQTCFEEFVAKFSVLSL</sequence>
<dbReference type="AlphaFoldDB" id="A0AAN8WPE7"/>
<feature type="non-terminal residue" evidence="1">
    <location>
        <position position="1"/>
    </location>
</feature>
<comment type="caution">
    <text evidence="1">The sequence shown here is derived from an EMBL/GenBank/DDBJ whole genome shotgun (WGS) entry which is preliminary data.</text>
</comment>
<feature type="non-terminal residue" evidence="1">
    <location>
        <position position="52"/>
    </location>
</feature>
<organism evidence="1 2">
    <name type="scientific">Halocaridina rubra</name>
    <name type="common">Hawaiian red shrimp</name>
    <dbReference type="NCBI Taxonomy" id="373956"/>
    <lineage>
        <taxon>Eukaryota</taxon>
        <taxon>Metazoa</taxon>
        <taxon>Ecdysozoa</taxon>
        <taxon>Arthropoda</taxon>
        <taxon>Crustacea</taxon>
        <taxon>Multicrustacea</taxon>
        <taxon>Malacostraca</taxon>
        <taxon>Eumalacostraca</taxon>
        <taxon>Eucarida</taxon>
        <taxon>Decapoda</taxon>
        <taxon>Pleocyemata</taxon>
        <taxon>Caridea</taxon>
        <taxon>Atyoidea</taxon>
        <taxon>Atyidae</taxon>
        <taxon>Halocaridina</taxon>
    </lineage>
</organism>
<proteinExistence type="predicted"/>
<evidence type="ECO:0000313" key="2">
    <source>
        <dbReference type="Proteomes" id="UP001381693"/>
    </source>
</evidence>
<protein>
    <submittedName>
        <fullName evidence="1">Uncharacterized protein</fullName>
    </submittedName>
</protein>
<evidence type="ECO:0000313" key="1">
    <source>
        <dbReference type="EMBL" id="KAK7066688.1"/>
    </source>
</evidence>
<dbReference type="EMBL" id="JAXCGZ010019063">
    <property type="protein sequence ID" value="KAK7066688.1"/>
    <property type="molecule type" value="Genomic_DNA"/>
</dbReference>
<name>A0AAN8WPE7_HALRR</name>
<reference evidence="1 2" key="1">
    <citation type="submission" date="2023-11" db="EMBL/GenBank/DDBJ databases">
        <title>Halocaridina rubra genome assembly.</title>
        <authorList>
            <person name="Smith C."/>
        </authorList>
    </citation>
    <scope>NUCLEOTIDE SEQUENCE [LARGE SCALE GENOMIC DNA]</scope>
    <source>
        <strain evidence="1">EP-1</strain>
        <tissue evidence="1">Whole</tissue>
    </source>
</reference>
<accession>A0AAN8WPE7</accession>
<gene>
    <name evidence="1" type="ORF">SK128_014305</name>
</gene>
<dbReference type="Proteomes" id="UP001381693">
    <property type="component" value="Unassembled WGS sequence"/>
</dbReference>